<feature type="domain" description="RNA polymerase sigma factor 70 region 4 type 2" evidence="6">
    <location>
        <begin position="120"/>
        <end position="171"/>
    </location>
</feature>
<dbReference type="AlphaFoldDB" id="A0A1I2G7F5"/>
<dbReference type="InterPro" id="IPR014284">
    <property type="entry name" value="RNA_pol_sigma-70_dom"/>
</dbReference>
<dbReference type="InterPro" id="IPR013249">
    <property type="entry name" value="RNA_pol_sigma70_r4_t2"/>
</dbReference>
<evidence type="ECO:0000259" key="5">
    <source>
        <dbReference type="Pfam" id="PF04542"/>
    </source>
</evidence>
<protein>
    <submittedName>
        <fullName evidence="7">RNA polymerase sigma-70 factor, ECF subfamily</fullName>
    </submittedName>
</protein>
<evidence type="ECO:0000256" key="3">
    <source>
        <dbReference type="ARBA" id="ARBA00023082"/>
    </source>
</evidence>
<evidence type="ECO:0000313" key="7">
    <source>
        <dbReference type="EMBL" id="SFF13073.1"/>
    </source>
</evidence>
<evidence type="ECO:0000259" key="6">
    <source>
        <dbReference type="Pfam" id="PF08281"/>
    </source>
</evidence>
<name>A0A1I2G7F5_9BACT</name>
<dbReference type="InterPro" id="IPR014327">
    <property type="entry name" value="RNA_pol_sigma70_bacteroid"/>
</dbReference>
<dbReference type="Proteomes" id="UP000198964">
    <property type="component" value="Unassembled WGS sequence"/>
</dbReference>
<gene>
    <name evidence="7" type="ORF">SAMN05216283_102765</name>
</gene>
<reference evidence="7 8" key="1">
    <citation type="submission" date="2016-10" db="EMBL/GenBank/DDBJ databases">
        <authorList>
            <person name="de Groot N.N."/>
        </authorList>
    </citation>
    <scope>NUCLEOTIDE SEQUENCE [LARGE SCALE GENOMIC DNA]</scope>
    <source>
        <strain evidence="7 8">CGMCC 1.9156</strain>
    </source>
</reference>
<proteinExistence type="inferred from homology"/>
<dbReference type="EMBL" id="FONW01000002">
    <property type="protein sequence ID" value="SFF13073.1"/>
    <property type="molecule type" value="Genomic_DNA"/>
</dbReference>
<keyword evidence="3" id="KW-0731">Sigma factor</keyword>
<feature type="domain" description="RNA polymerase sigma-70 region 2" evidence="5">
    <location>
        <begin position="25"/>
        <end position="90"/>
    </location>
</feature>
<dbReference type="GO" id="GO:0003677">
    <property type="term" value="F:DNA binding"/>
    <property type="evidence" value="ECO:0007669"/>
    <property type="project" value="InterPro"/>
</dbReference>
<dbReference type="InterPro" id="IPR007627">
    <property type="entry name" value="RNA_pol_sigma70_r2"/>
</dbReference>
<dbReference type="SUPFAM" id="SSF88659">
    <property type="entry name" value="Sigma3 and sigma4 domains of RNA polymerase sigma factors"/>
    <property type="match status" value="1"/>
</dbReference>
<dbReference type="Gene3D" id="1.10.10.10">
    <property type="entry name" value="Winged helix-like DNA-binding domain superfamily/Winged helix DNA-binding domain"/>
    <property type="match status" value="1"/>
</dbReference>
<dbReference type="NCBIfam" id="TIGR02937">
    <property type="entry name" value="sigma70-ECF"/>
    <property type="match status" value="1"/>
</dbReference>
<evidence type="ECO:0000256" key="4">
    <source>
        <dbReference type="ARBA" id="ARBA00023163"/>
    </source>
</evidence>
<dbReference type="CDD" id="cd06171">
    <property type="entry name" value="Sigma70_r4"/>
    <property type="match status" value="1"/>
</dbReference>
<keyword evidence="4" id="KW-0804">Transcription</keyword>
<comment type="similarity">
    <text evidence="1">Belongs to the sigma-70 factor family. ECF subfamily.</text>
</comment>
<dbReference type="InterPro" id="IPR013324">
    <property type="entry name" value="RNA_pol_sigma_r3/r4-like"/>
</dbReference>
<dbReference type="InterPro" id="IPR036388">
    <property type="entry name" value="WH-like_DNA-bd_sf"/>
</dbReference>
<sequence length="192" mass="22636">MTQLSDKTLFLKIKEGDEAAFNKAFESYYSRLCFFADNIIHDYDQSSSIVQQVFVDLWLKRARLDVVYSLKGFLFRSVRNQALDWLRHRKVESEYLQELSFKQEEAVFLDQLELAELNDKINTAIQELPERCREIFVLCRFEGLKYAEIASQLEISVKTVETQMSIALKKIRTKVSDSQYFNLLVFIFSKKN</sequence>
<dbReference type="Gene3D" id="1.10.1740.10">
    <property type="match status" value="1"/>
</dbReference>
<dbReference type="NCBIfam" id="TIGR02985">
    <property type="entry name" value="Sig70_bacteroi1"/>
    <property type="match status" value="1"/>
</dbReference>
<dbReference type="SUPFAM" id="SSF88946">
    <property type="entry name" value="Sigma2 domain of RNA polymerase sigma factors"/>
    <property type="match status" value="1"/>
</dbReference>
<dbReference type="Pfam" id="PF08281">
    <property type="entry name" value="Sigma70_r4_2"/>
    <property type="match status" value="1"/>
</dbReference>
<dbReference type="Pfam" id="PF04542">
    <property type="entry name" value="Sigma70_r2"/>
    <property type="match status" value="1"/>
</dbReference>
<organism evidence="7 8">
    <name type="scientific">Sunxiuqinia elliptica</name>
    <dbReference type="NCBI Taxonomy" id="655355"/>
    <lineage>
        <taxon>Bacteria</taxon>
        <taxon>Pseudomonadati</taxon>
        <taxon>Bacteroidota</taxon>
        <taxon>Bacteroidia</taxon>
        <taxon>Marinilabiliales</taxon>
        <taxon>Prolixibacteraceae</taxon>
        <taxon>Sunxiuqinia</taxon>
    </lineage>
</organism>
<keyword evidence="2" id="KW-0805">Transcription regulation</keyword>
<dbReference type="InterPro" id="IPR013325">
    <property type="entry name" value="RNA_pol_sigma_r2"/>
</dbReference>
<dbReference type="PANTHER" id="PTHR43133">
    <property type="entry name" value="RNA POLYMERASE ECF-TYPE SIGMA FACTO"/>
    <property type="match status" value="1"/>
</dbReference>
<accession>A0A1I2G7F5</accession>
<dbReference type="GO" id="GO:0016987">
    <property type="term" value="F:sigma factor activity"/>
    <property type="evidence" value="ECO:0007669"/>
    <property type="project" value="UniProtKB-KW"/>
</dbReference>
<dbReference type="STRING" id="655355.SAMN05216283_102765"/>
<evidence type="ECO:0000256" key="2">
    <source>
        <dbReference type="ARBA" id="ARBA00023015"/>
    </source>
</evidence>
<keyword evidence="8" id="KW-1185">Reference proteome</keyword>
<dbReference type="PANTHER" id="PTHR43133:SF46">
    <property type="entry name" value="RNA POLYMERASE SIGMA-70 FACTOR ECF SUBFAMILY"/>
    <property type="match status" value="1"/>
</dbReference>
<dbReference type="RefSeq" id="WP_093919390.1">
    <property type="nucleotide sequence ID" value="NZ_FONW01000002.1"/>
</dbReference>
<evidence type="ECO:0000256" key="1">
    <source>
        <dbReference type="ARBA" id="ARBA00010641"/>
    </source>
</evidence>
<evidence type="ECO:0000313" key="8">
    <source>
        <dbReference type="Proteomes" id="UP000198964"/>
    </source>
</evidence>
<dbReference type="InterPro" id="IPR039425">
    <property type="entry name" value="RNA_pol_sigma-70-like"/>
</dbReference>
<dbReference type="GO" id="GO:0006352">
    <property type="term" value="P:DNA-templated transcription initiation"/>
    <property type="evidence" value="ECO:0007669"/>
    <property type="project" value="InterPro"/>
</dbReference>